<evidence type="ECO:0000313" key="3">
    <source>
        <dbReference type="EMBL" id="KGP74589.1"/>
    </source>
</evidence>
<reference evidence="3 4" key="1">
    <citation type="journal article" date="2015" name="Stand. Genomic Sci.">
        <title>High quality draft genome sequence of the moderately halophilic bacterium Pontibacillus yanchengensis Y32(T) and comparison among Pontibacillus genomes.</title>
        <authorList>
            <person name="Huang J."/>
            <person name="Qiao Z.X."/>
            <person name="Tang J.W."/>
            <person name="Wang G."/>
        </authorList>
    </citation>
    <scope>NUCLEOTIDE SEQUENCE [LARGE SCALE GENOMIC DNA]</scope>
    <source>
        <strain evidence="3 4">Y32</strain>
    </source>
</reference>
<keyword evidence="1" id="KW-0802">TPR repeat</keyword>
<dbReference type="InterPro" id="IPR011990">
    <property type="entry name" value="TPR-like_helical_dom_sf"/>
</dbReference>
<name>A0A0A2TGA0_9BACI</name>
<accession>A0A0A2TGA0</accession>
<protein>
    <submittedName>
        <fullName evidence="3">Transcriptional regulator</fullName>
    </submittedName>
</protein>
<feature type="domain" description="HTH cro/C1-type" evidence="2">
    <location>
        <begin position="10"/>
        <end position="63"/>
    </location>
</feature>
<dbReference type="InterPro" id="IPR053163">
    <property type="entry name" value="HTH-type_regulator_Rgg"/>
</dbReference>
<dbReference type="Pfam" id="PF18768">
    <property type="entry name" value="RNPP_C"/>
    <property type="match status" value="1"/>
</dbReference>
<keyword evidence="4" id="KW-1185">Reference proteome</keyword>
<dbReference type="Proteomes" id="UP000030147">
    <property type="component" value="Unassembled WGS sequence"/>
</dbReference>
<dbReference type="Gene3D" id="1.25.40.10">
    <property type="entry name" value="Tetratricopeptide repeat domain"/>
    <property type="match status" value="1"/>
</dbReference>
<organism evidence="3 4">
    <name type="scientific">Pontibacillus yanchengensis Y32</name>
    <dbReference type="NCBI Taxonomy" id="1385514"/>
    <lineage>
        <taxon>Bacteria</taxon>
        <taxon>Bacillati</taxon>
        <taxon>Bacillota</taxon>
        <taxon>Bacilli</taxon>
        <taxon>Bacillales</taxon>
        <taxon>Bacillaceae</taxon>
        <taxon>Pontibacillus</taxon>
    </lineage>
</organism>
<dbReference type="EMBL" id="AVBF01000001">
    <property type="protein sequence ID" value="KGP74589.1"/>
    <property type="molecule type" value="Genomic_DNA"/>
</dbReference>
<dbReference type="STRING" id="1385514.N782_00540"/>
<evidence type="ECO:0000256" key="1">
    <source>
        <dbReference type="PROSITE-ProRule" id="PRU00339"/>
    </source>
</evidence>
<dbReference type="Pfam" id="PF01381">
    <property type="entry name" value="HTH_3"/>
    <property type="match status" value="1"/>
</dbReference>
<dbReference type="AlphaFoldDB" id="A0A0A2TGA0"/>
<dbReference type="SUPFAM" id="SSF47413">
    <property type="entry name" value="lambda repressor-like DNA-binding domains"/>
    <property type="match status" value="1"/>
</dbReference>
<dbReference type="PANTHER" id="PTHR37038">
    <property type="entry name" value="TRANSCRIPTIONAL REGULATOR-RELATED"/>
    <property type="match status" value="1"/>
</dbReference>
<dbReference type="PROSITE" id="PS50943">
    <property type="entry name" value="HTH_CROC1"/>
    <property type="match status" value="1"/>
</dbReference>
<feature type="repeat" description="TPR" evidence="1">
    <location>
        <begin position="240"/>
        <end position="273"/>
    </location>
</feature>
<dbReference type="eggNOG" id="COG1396">
    <property type="taxonomic scope" value="Bacteria"/>
</dbReference>
<sequence>MDYQHISGVIKELRKHNNMTQKELAEDICTQAQISKLENGNEYPSCITLYYISQKLGVDMDYFFESIYTPRLDYVNEVKTLLREFIRERNYEEVFQIVQNEKNTPLFKSGHNLQFLIWHEGIAEYYMHGNVERAIDLCTYALNITSNHYKPYSEREIEILNSIGIIYKENNEHQKALYVFEDALSHFLHLPKISDRTIQIRIIYNASKVSYNLKEWHQGISFCEQGINLCKKTESLYLLGELYYQKGRCYFNSHHQEEAFSQYHKALSVFEIQDKTAYIKVVQDAINEVTGEEQVGSQ</sequence>
<dbReference type="OrthoDB" id="1150409at2"/>
<dbReference type="SUPFAM" id="SSF48452">
    <property type="entry name" value="TPR-like"/>
    <property type="match status" value="1"/>
</dbReference>
<dbReference type="InterPro" id="IPR041315">
    <property type="entry name" value="PlcR_TPR"/>
</dbReference>
<proteinExistence type="predicted"/>
<dbReference type="InterPro" id="IPR001387">
    <property type="entry name" value="Cro/C1-type_HTH"/>
</dbReference>
<evidence type="ECO:0000259" key="2">
    <source>
        <dbReference type="PROSITE" id="PS50943"/>
    </source>
</evidence>
<dbReference type="PROSITE" id="PS50005">
    <property type="entry name" value="TPR"/>
    <property type="match status" value="1"/>
</dbReference>
<dbReference type="RefSeq" id="WP_052111076.1">
    <property type="nucleotide sequence ID" value="NZ_AVBF01000001.1"/>
</dbReference>
<dbReference type="InterPro" id="IPR019734">
    <property type="entry name" value="TPR_rpt"/>
</dbReference>
<dbReference type="SMART" id="SM00028">
    <property type="entry name" value="TPR"/>
    <property type="match status" value="4"/>
</dbReference>
<gene>
    <name evidence="3" type="ORF">N782_00540</name>
</gene>
<dbReference type="InterPro" id="IPR010982">
    <property type="entry name" value="Lambda_DNA-bd_dom_sf"/>
</dbReference>
<dbReference type="SMART" id="SM00530">
    <property type="entry name" value="HTH_XRE"/>
    <property type="match status" value="1"/>
</dbReference>
<dbReference type="GO" id="GO:0003677">
    <property type="term" value="F:DNA binding"/>
    <property type="evidence" value="ECO:0007669"/>
    <property type="project" value="InterPro"/>
</dbReference>
<dbReference type="CDD" id="cd00093">
    <property type="entry name" value="HTH_XRE"/>
    <property type="match status" value="1"/>
</dbReference>
<dbReference type="PANTHER" id="PTHR37038:SF14">
    <property type="entry name" value="TRANSCRIPTIONAL ACTIVATOR"/>
    <property type="match status" value="1"/>
</dbReference>
<evidence type="ECO:0000313" key="4">
    <source>
        <dbReference type="Proteomes" id="UP000030147"/>
    </source>
</evidence>
<comment type="caution">
    <text evidence="3">The sequence shown here is derived from an EMBL/GenBank/DDBJ whole genome shotgun (WGS) entry which is preliminary data.</text>
</comment>